<sequence>MKRVVQEKEKDLCHHANPLLALVTTSTIPVTDSLNLAENATRKYSMAVARDSQTPPAAIFGEKAVLRTQLAATQVQRKVSLIALKSVMAHMAGDERYGSIAVDFRHPATDQIKNIDVAALGLDKVYSLTRAAQDPPMATQKFNAPAHNIIAAIPCHGEDLAVARRRGVAACQSSTAVSREKEKNLNPTTTKRAAIASMEVTRSGDIAVTALLRENAAATAATKTSGIAAKNVTKATNALAYDLITMATGAADINDGVAGIEDDTATQEKIRSDATTQTILCLSAQTILCLPA</sequence>
<name>A0ABD2XYP4_9GENT</name>
<dbReference type="Proteomes" id="UP001630127">
    <property type="component" value="Unassembled WGS sequence"/>
</dbReference>
<dbReference type="AlphaFoldDB" id="A0ABD2XYP4"/>
<reference evidence="1 2" key="1">
    <citation type="submission" date="2024-11" db="EMBL/GenBank/DDBJ databases">
        <title>A near-complete genome assembly of Cinchona calisaya.</title>
        <authorList>
            <person name="Lian D.C."/>
            <person name="Zhao X.W."/>
            <person name="Wei L."/>
        </authorList>
    </citation>
    <scope>NUCLEOTIDE SEQUENCE [LARGE SCALE GENOMIC DNA]</scope>
    <source>
        <tissue evidence="1">Nenye</tissue>
    </source>
</reference>
<evidence type="ECO:0000313" key="2">
    <source>
        <dbReference type="Proteomes" id="UP001630127"/>
    </source>
</evidence>
<protein>
    <submittedName>
        <fullName evidence="1">Uncharacterized protein</fullName>
    </submittedName>
</protein>
<organism evidence="1 2">
    <name type="scientific">Cinchona calisaya</name>
    <dbReference type="NCBI Taxonomy" id="153742"/>
    <lineage>
        <taxon>Eukaryota</taxon>
        <taxon>Viridiplantae</taxon>
        <taxon>Streptophyta</taxon>
        <taxon>Embryophyta</taxon>
        <taxon>Tracheophyta</taxon>
        <taxon>Spermatophyta</taxon>
        <taxon>Magnoliopsida</taxon>
        <taxon>eudicotyledons</taxon>
        <taxon>Gunneridae</taxon>
        <taxon>Pentapetalae</taxon>
        <taxon>asterids</taxon>
        <taxon>lamiids</taxon>
        <taxon>Gentianales</taxon>
        <taxon>Rubiaceae</taxon>
        <taxon>Cinchonoideae</taxon>
        <taxon>Cinchoneae</taxon>
        <taxon>Cinchona</taxon>
    </lineage>
</organism>
<gene>
    <name evidence="1" type="ORF">ACH5RR_039582</name>
</gene>
<evidence type="ECO:0000313" key="1">
    <source>
        <dbReference type="EMBL" id="KAL3500489.1"/>
    </source>
</evidence>
<accession>A0ABD2XYP4</accession>
<proteinExistence type="predicted"/>
<keyword evidence="2" id="KW-1185">Reference proteome</keyword>
<comment type="caution">
    <text evidence="1">The sequence shown here is derived from an EMBL/GenBank/DDBJ whole genome shotgun (WGS) entry which is preliminary data.</text>
</comment>
<dbReference type="EMBL" id="JBJUIK010000016">
    <property type="protein sequence ID" value="KAL3500489.1"/>
    <property type="molecule type" value="Genomic_DNA"/>
</dbReference>